<dbReference type="PANTHER" id="PTHR10272:SF14">
    <property type="entry name" value="PAF ACETYLHYDROLASE FAMILY PROTEIN"/>
    <property type="match status" value="1"/>
</dbReference>
<dbReference type="Proteomes" id="UP000076837">
    <property type="component" value="Unassembled WGS sequence"/>
</dbReference>
<organism evidence="1 2">
    <name type="scientific">Didymella rabiei</name>
    <name type="common">Chickpea ascochyta blight fungus</name>
    <name type="synonym">Mycosphaerella rabiei</name>
    <dbReference type="NCBI Taxonomy" id="5454"/>
    <lineage>
        <taxon>Eukaryota</taxon>
        <taxon>Fungi</taxon>
        <taxon>Dikarya</taxon>
        <taxon>Ascomycota</taxon>
        <taxon>Pezizomycotina</taxon>
        <taxon>Dothideomycetes</taxon>
        <taxon>Pleosporomycetidae</taxon>
        <taxon>Pleosporales</taxon>
        <taxon>Pleosporineae</taxon>
        <taxon>Didymellaceae</taxon>
        <taxon>Ascochyta</taxon>
    </lineage>
</organism>
<accession>A0A163JXT2</accession>
<comment type="caution">
    <text evidence="1">The sequence shown here is derived from an EMBL/GenBank/DDBJ whole genome shotgun (WGS) entry which is preliminary data.</text>
</comment>
<dbReference type="SUPFAM" id="SSF53474">
    <property type="entry name" value="alpha/beta-Hydrolases"/>
    <property type="match status" value="1"/>
</dbReference>
<dbReference type="InterPro" id="IPR029058">
    <property type="entry name" value="AB_hydrolase_fold"/>
</dbReference>
<dbReference type="GO" id="GO:0003847">
    <property type="term" value="F:1-alkyl-2-acetylglycerophosphocholine esterase activity"/>
    <property type="evidence" value="ECO:0007669"/>
    <property type="project" value="TreeGrafter"/>
</dbReference>
<protein>
    <submittedName>
        <fullName evidence="1">1-alkyl-2-acetylglycerophosphocholine esterase</fullName>
    </submittedName>
</protein>
<name>A0A163JXT2_DIDRA</name>
<proteinExistence type="predicted"/>
<dbReference type="PANTHER" id="PTHR10272">
    <property type="entry name" value="PLATELET-ACTIVATING FACTOR ACETYLHYDROLASE"/>
    <property type="match status" value="1"/>
</dbReference>
<dbReference type="STRING" id="5454.A0A163JXT2"/>
<dbReference type="EMBL" id="JYNV01000102">
    <property type="protein sequence ID" value="KZM26656.1"/>
    <property type="molecule type" value="Genomic_DNA"/>
</dbReference>
<dbReference type="OrthoDB" id="2363873at2759"/>
<dbReference type="Pfam" id="PF03403">
    <property type="entry name" value="PAF-AH_p_II"/>
    <property type="match status" value="1"/>
</dbReference>
<evidence type="ECO:0000313" key="2">
    <source>
        <dbReference type="Proteomes" id="UP000076837"/>
    </source>
</evidence>
<dbReference type="Gene3D" id="3.40.50.1820">
    <property type="entry name" value="alpha/beta hydrolase"/>
    <property type="match status" value="1"/>
</dbReference>
<evidence type="ECO:0000313" key="1">
    <source>
        <dbReference type="EMBL" id="KZM26656.1"/>
    </source>
</evidence>
<sequence>MRSVCSASIVGLLAVGTLTTALTLPKGNGAYETTFSEFELVDHARKERFDSSSPRRLMLSRFDPISPAACLTRYKKSYMSPIYSTAFEAVVAQLNITLPRGFFTQLDLDLCKLGSNTTLPSVLAPDAPPLVIFSPGNAGTRLLYSALAQELASRGSTVIAIDHTYNAAVVEFPNGDVVYGVADNYPSVEESLQTWVETHARDISFVLDHFGLEDSPNATRAVIMGHSLGGAVAHTVLRDRRIRGAVNLDGPISERAQNATIGCAGREQAVVLWQKESLDDAPLQLEGWTRWKETVGRSAHADFWAHVRLKSTEHYAFLDAPLLFDLTGLRDKEGLHIPIVKFFGTISGKRYMEVMGSYTQTFVEYLFGKNSNLDLDIYVNPPNDFSDVEVVS</sequence>
<gene>
    <name evidence="1" type="ORF">ST47_g2201</name>
</gene>
<dbReference type="AlphaFoldDB" id="A0A163JXT2"/>
<keyword evidence="2" id="KW-1185">Reference proteome</keyword>
<reference evidence="1 2" key="1">
    <citation type="journal article" date="2016" name="Sci. Rep.">
        <title>Draft genome sequencing and secretome analysis of fungal phytopathogen Ascochyta rabiei provides insight into the necrotrophic effector repertoire.</title>
        <authorList>
            <person name="Verma S."/>
            <person name="Gazara R.K."/>
            <person name="Nizam S."/>
            <person name="Parween S."/>
            <person name="Chattopadhyay D."/>
            <person name="Verma P.K."/>
        </authorList>
    </citation>
    <scope>NUCLEOTIDE SEQUENCE [LARGE SCALE GENOMIC DNA]</scope>
    <source>
        <strain evidence="1 2">ArDII</strain>
    </source>
</reference>